<feature type="domain" description="NYN" evidence="2">
    <location>
        <begin position="163"/>
        <end position="210"/>
    </location>
</feature>
<accession>A0ABU0URV1</accession>
<name>A0ABU0URV1_ACIBI</name>
<dbReference type="RefSeq" id="WP_307001397.1">
    <property type="nucleotide sequence ID" value="NZ_JAUTBK010000002.1"/>
</dbReference>
<dbReference type="Pfam" id="PF01936">
    <property type="entry name" value="NYN"/>
    <property type="match status" value="1"/>
</dbReference>
<evidence type="ECO:0000259" key="2">
    <source>
        <dbReference type="Pfam" id="PF01936"/>
    </source>
</evidence>
<dbReference type="EMBL" id="JAUTBK010000002">
    <property type="protein sequence ID" value="MDQ1207279.1"/>
    <property type="molecule type" value="Genomic_DNA"/>
</dbReference>
<gene>
    <name evidence="3" type="ORF">QE380_000202</name>
</gene>
<evidence type="ECO:0000313" key="4">
    <source>
        <dbReference type="Proteomes" id="UP001233360"/>
    </source>
</evidence>
<feature type="region of interest" description="Disordered" evidence="1">
    <location>
        <begin position="227"/>
        <end position="251"/>
    </location>
</feature>
<evidence type="ECO:0000313" key="3">
    <source>
        <dbReference type="EMBL" id="MDQ1207279.1"/>
    </source>
</evidence>
<protein>
    <submittedName>
        <fullName evidence="3">Uncharacterized LabA/DUF88 family protein</fullName>
    </submittedName>
</protein>
<comment type="caution">
    <text evidence="3">The sequence shown here is derived from an EMBL/GenBank/DDBJ whole genome shotgun (WGS) entry which is preliminary data.</text>
</comment>
<organism evidence="3 4">
    <name type="scientific">Acinetobacter baylyi</name>
    <dbReference type="NCBI Taxonomy" id="202950"/>
    <lineage>
        <taxon>Bacteria</taxon>
        <taxon>Pseudomonadati</taxon>
        <taxon>Pseudomonadota</taxon>
        <taxon>Gammaproteobacteria</taxon>
        <taxon>Moraxellales</taxon>
        <taxon>Moraxellaceae</taxon>
        <taxon>Acinetobacter</taxon>
    </lineage>
</organism>
<keyword evidence="4" id="KW-1185">Reference proteome</keyword>
<dbReference type="InterPro" id="IPR021139">
    <property type="entry name" value="NYN"/>
</dbReference>
<dbReference type="Gene3D" id="3.40.50.1010">
    <property type="entry name" value="5'-nuclease"/>
    <property type="match status" value="1"/>
</dbReference>
<dbReference type="CDD" id="cd18722">
    <property type="entry name" value="PIN_NicB-like"/>
    <property type="match status" value="1"/>
</dbReference>
<reference evidence="3 4" key="1">
    <citation type="submission" date="2023-07" db="EMBL/GenBank/DDBJ databases">
        <title>Functional and genomic diversity of the sorghum phyllosphere microbiome.</title>
        <authorList>
            <person name="Shade A."/>
        </authorList>
    </citation>
    <scope>NUCLEOTIDE SEQUENCE [LARGE SCALE GENOMIC DNA]</scope>
    <source>
        <strain evidence="3 4">SORGH_AS_0887</strain>
    </source>
</reference>
<evidence type="ECO:0000256" key="1">
    <source>
        <dbReference type="SAM" id="MobiDB-lite"/>
    </source>
</evidence>
<proteinExistence type="predicted"/>
<sequence length="251" mass="29010">MSRTAILVDGAFFLKRYKALYTKPEDNTPEAAAKNLYTMCLSHLTEGRPQKRYETERQNKRPEHKGYSVEHQLYRIFYYDCEPLDKKHHYPISKKAVDFSKSETAIFRKAFFDCLKEQRKVALRMGHLSEISGWIIKPRVQKEIFAGKRTYASLTDDDFILEVKQKTVDMKIGLDVASLTYKKFVDQIILVSGDADFLPAAKLARREGIDFILDPMHKDIPANLSEHIDGKRSTCPKPKPRPKTPKLEVVN</sequence>
<dbReference type="Proteomes" id="UP001233360">
    <property type="component" value="Unassembled WGS sequence"/>
</dbReference>